<dbReference type="InterPro" id="IPR011322">
    <property type="entry name" value="N-reg_PII-like_a/b"/>
</dbReference>
<name>F2L1N5_THEU7</name>
<accession>F2L1N5</accession>
<dbReference type="HOGENOM" id="CLU_098807_3_1_2"/>
<comment type="similarity">
    <text evidence="1">Belongs to the CutA family.</text>
</comment>
<proteinExistence type="inferred from homology"/>
<dbReference type="EMBL" id="CP002590">
    <property type="protein sequence ID" value="AEA12891.1"/>
    <property type="molecule type" value="Genomic_DNA"/>
</dbReference>
<protein>
    <submittedName>
        <fullName evidence="2">Periplasmic divalent cation tolerance protein</fullName>
    </submittedName>
</protein>
<dbReference type="GeneID" id="10360944"/>
<dbReference type="GO" id="GO:0005507">
    <property type="term" value="F:copper ion binding"/>
    <property type="evidence" value="ECO:0007669"/>
    <property type="project" value="TreeGrafter"/>
</dbReference>
<sequence>MGHVVVYITAPRNDGERIARHLVERRLAACVNVAPVVSIYRWEGRVERDEEVLLIVKTRRERLKELMSEVKAVHPYKVPEIIALPIAEGDPDYLKWVDEST</sequence>
<dbReference type="AlphaFoldDB" id="F2L1N5"/>
<dbReference type="RefSeq" id="WP_013680226.1">
    <property type="nucleotide sequence ID" value="NC_015315.1"/>
</dbReference>
<dbReference type="STRING" id="999630.TUZN_1418"/>
<dbReference type="InterPro" id="IPR004323">
    <property type="entry name" value="Ion_tolerance_CutA"/>
</dbReference>
<dbReference type="KEGG" id="tuz:TUZN_1418"/>
<dbReference type="InterPro" id="IPR015867">
    <property type="entry name" value="N-reg_PII/ATP_PRibTrfase_C"/>
</dbReference>
<reference evidence="2 3" key="1">
    <citation type="journal article" date="2011" name="J. Bacteriol.">
        <title>Complete genome sequence of the thermoacidophilic crenarchaeon Thermoproteus uzoniensis 768-20.</title>
        <authorList>
            <person name="Mardanov A.V."/>
            <person name="Gumerov V.M."/>
            <person name="Beletsky A.V."/>
            <person name="Prokofeva M.I."/>
            <person name="Bonch-Osmolovskaya E.A."/>
            <person name="Ravin N.V."/>
            <person name="Skryabin K.G."/>
        </authorList>
    </citation>
    <scope>NUCLEOTIDE SEQUENCE [LARGE SCALE GENOMIC DNA]</scope>
    <source>
        <strain evidence="2 3">768-20</strain>
    </source>
</reference>
<gene>
    <name evidence="2" type="ordered locus">TUZN_1418</name>
</gene>
<dbReference type="Proteomes" id="UP000008138">
    <property type="component" value="Chromosome"/>
</dbReference>
<reference key="2">
    <citation type="submission" date="2011-03" db="EMBL/GenBank/DDBJ databases">
        <title>Complete genome sequence of the thermoacidophilic crenarchaeon Thermoproteus uzoniensis 768-20.</title>
        <authorList>
            <person name="Mardanov A.V."/>
            <person name="Gumerov V.M."/>
            <person name="Beletsky A.V."/>
            <person name="Prokofeva M.I."/>
            <person name="Bonch-Osmolovskaya E.A."/>
            <person name="Ravin N.V."/>
            <person name="Skryabin K.G."/>
        </authorList>
    </citation>
    <scope>NUCLEOTIDE SEQUENCE</scope>
    <source>
        <strain>768-20</strain>
    </source>
</reference>
<dbReference type="PANTHER" id="PTHR23419">
    <property type="entry name" value="DIVALENT CATION TOLERANCE CUTA-RELATED"/>
    <property type="match status" value="1"/>
</dbReference>
<dbReference type="GO" id="GO:0010038">
    <property type="term" value="P:response to metal ion"/>
    <property type="evidence" value="ECO:0007669"/>
    <property type="project" value="InterPro"/>
</dbReference>
<keyword evidence="3" id="KW-1185">Reference proteome</keyword>
<dbReference type="Pfam" id="PF03091">
    <property type="entry name" value="CutA1"/>
    <property type="match status" value="1"/>
</dbReference>
<dbReference type="SUPFAM" id="SSF54913">
    <property type="entry name" value="GlnB-like"/>
    <property type="match status" value="1"/>
</dbReference>
<evidence type="ECO:0000313" key="2">
    <source>
        <dbReference type="EMBL" id="AEA12891.1"/>
    </source>
</evidence>
<dbReference type="PANTHER" id="PTHR23419:SF8">
    <property type="entry name" value="FI09726P"/>
    <property type="match status" value="1"/>
</dbReference>
<evidence type="ECO:0000256" key="1">
    <source>
        <dbReference type="ARBA" id="ARBA00010169"/>
    </source>
</evidence>
<evidence type="ECO:0000313" key="3">
    <source>
        <dbReference type="Proteomes" id="UP000008138"/>
    </source>
</evidence>
<dbReference type="Gene3D" id="3.30.70.120">
    <property type="match status" value="1"/>
</dbReference>
<dbReference type="OrthoDB" id="8015at2157"/>
<dbReference type="eggNOG" id="arCOG04231">
    <property type="taxonomic scope" value="Archaea"/>
</dbReference>
<organism evidence="2 3">
    <name type="scientific">Thermoproteus uzoniensis (strain 768-20)</name>
    <dbReference type="NCBI Taxonomy" id="999630"/>
    <lineage>
        <taxon>Archaea</taxon>
        <taxon>Thermoproteota</taxon>
        <taxon>Thermoprotei</taxon>
        <taxon>Thermoproteales</taxon>
        <taxon>Thermoproteaceae</taxon>
        <taxon>Thermoproteus</taxon>
    </lineage>
</organism>